<dbReference type="InterPro" id="IPR013611">
    <property type="entry name" value="Transp-assoc_OB_typ2"/>
</dbReference>
<evidence type="ECO:0000256" key="1">
    <source>
        <dbReference type="ARBA" id="ARBA00022448"/>
    </source>
</evidence>
<name>A0ABP6Z5C8_9ACTN</name>
<dbReference type="InterPro" id="IPR008995">
    <property type="entry name" value="Mo/tungstate-bd_C_term_dom"/>
</dbReference>
<dbReference type="GO" id="GO:0005524">
    <property type="term" value="F:ATP binding"/>
    <property type="evidence" value="ECO:0007669"/>
    <property type="project" value="UniProtKB-KW"/>
</dbReference>
<dbReference type="Proteomes" id="UP001501074">
    <property type="component" value="Unassembled WGS sequence"/>
</dbReference>
<dbReference type="Pfam" id="PF00005">
    <property type="entry name" value="ABC_tran"/>
    <property type="match status" value="1"/>
</dbReference>
<evidence type="ECO:0000256" key="3">
    <source>
        <dbReference type="ARBA" id="ARBA00022840"/>
    </source>
</evidence>
<keyword evidence="1" id="KW-0813">Transport</keyword>
<evidence type="ECO:0000256" key="2">
    <source>
        <dbReference type="ARBA" id="ARBA00022741"/>
    </source>
</evidence>
<evidence type="ECO:0000313" key="6">
    <source>
        <dbReference type="Proteomes" id="UP001501074"/>
    </source>
</evidence>
<proteinExistence type="predicted"/>
<protein>
    <submittedName>
        <fullName evidence="5">ABC transporter ATP-binding protein</fullName>
    </submittedName>
</protein>
<accession>A0ABP6Z5C8</accession>
<dbReference type="Pfam" id="PF08402">
    <property type="entry name" value="TOBE_2"/>
    <property type="match status" value="1"/>
</dbReference>
<dbReference type="PROSITE" id="PS50893">
    <property type="entry name" value="ABC_TRANSPORTER_2"/>
    <property type="match status" value="1"/>
</dbReference>
<comment type="caution">
    <text evidence="5">The sequence shown here is derived from an EMBL/GenBank/DDBJ whole genome shotgun (WGS) entry which is preliminary data.</text>
</comment>
<sequence length="353" mass="37233">MADAPHLEVAGLRKEYPGAQAPAVDGVDLRVRQGEMLALLGPSGCGKTTTLRMVAGLVEPTAGTITVAGRDVTQVPVHRRGMGMVFQSFALLPHLSVAGNVAFGLDMRKLPAAEKKRRVAEILDRVQLGHLAQRRIGQLSGGQQQRVALARALVVDPSVLLLDEPLSALDAKLRESLRTEIREMQLSSGTTAVFVTHDQDEALSMADRVAVMDAGRVAQIGTPQEIYENPADVFVATFIGRANLLDGVLGTSGVDVPGLGTLPVTTSRPPGPVTALLRPQAVQLLDSPSSQGFAGNVRSASYTGDQITYRIDAAGHTFEVDTVATGAPLDRGAAVRIAWEPAAVKVLPPRNAT</sequence>
<dbReference type="SMART" id="SM00382">
    <property type="entry name" value="AAA"/>
    <property type="match status" value="1"/>
</dbReference>
<dbReference type="PROSITE" id="PS00211">
    <property type="entry name" value="ABC_TRANSPORTER_1"/>
    <property type="match status" value="1"/>
</dbReference>
<organism evidence="5 6">
    <name type="scientific">Kineosporia mesophila</name>
    <dbReference type="NCBI Taxonomy" id="566012"/>
    <lineage>
        <taxon>Bacteria</taxon>
        <taxon>Bacillati</taxon>
        <taxon>Actinomycetota</taxon>
        <taxon>Actinomycetes</taxon>
        <taxon>Kineosporiales</taxon>
        <taxon>Kineosporiaceae</taxon>
        <taxon>Kineosporia</taxon>
    </lineage>
</organism>
<reference evidence="6" key="1">
    <citation type="journal article" date="2019" name="Int. J. Syst. Evol. Microbiol.">
        <title>The Global Catalogue of Microorganisms (GCM) 10K type strain sequencing project: providing services to taxonomists for standard genome sequencing and annotation.</title>
        <authorList>
            <consortium name="The Broad Institute Genomics Platform"/>
            <consortium name="The Broad Institute Genome Sequencing Center for Infectious Disease"/>
            <person name="Wu L."/>
            <person name="Ma J."/>
        </authorList>
    </citation>
    <scope>NUCLEOTIDE SEQUENCE [LARGE SCALE GENOMIC DNA]</scope>
    <source>
        <strain evidence="6">JCM 16902</strain>
    </source>
</reference>
<dbReference type="SUPFAM" id="SSF50331">
    <property type="entry name" value="MOP-like"/>
    <property type="match status" value="1"/>
</dbReference>
<feature type="domain" description="ABC transporter" evidence="4">
    <location>
        <begin position="7"/>
        <end position="239"/>
    </location>
</feature>
<gene>
    <name evidence="5" type="ORF">GCM10022223_10680</name>
</gene>
<evidence type="ECO:0000313" key="5">
    <source>
        <dbReference type="EMBL" id="GAA3597382.1"/>
    </source>
</evidence>
<dbReference type="InterPro" id="IPR003593">
    <property type="entry name" value="AAA+_ATPase"/>
</dbReference>
<dbReference type="InterPro" id="IPR017871">
    <property type="entry name" value="ABC_transporter-like_CS"/>
</dbReference>
<dbReference type="EMBL" id="BAAAZO010000002">
    <property type="protein sequence ID" value="GAA3597382.1"/>
    <property type="molecule type" value="Genomic_DNA"/>
</dbReference>
<dbReference type="PANTHER" id="PTHR42781">
    <property type="entry name" value="SPERMIDINE/PUTRESCINE IMPORT ATP-BINDING PROTEIN POTA"/>
    <property type="match status" value="1"/>
</dbReference>
<dbReference type="InterPro" id="IPR027417">
    <property type="entry name" value="P-loop_NTPase"/>
</dbReference>
<dbReference type="InterPro" id="IPR050093">
    <property type="entry name" value="ABC_SmlMolc_Importer"/>
</dbReference>
<dbReference type="RefSeq" id="WP_345718595.1">
    <property type="nucleotide sequence ID" value="NZ_BAAAZO010000002.1"/>
</dbReference>
<dbReference type="PANTHER" id="PTHR42781:SF4">
    <property type="entry name" value="SPERMIDINE_PUTRESCINE IMPORT ATP-BINDING PROTEIN POTA"/>
    <property type="match status" value="1"/>
</dbReference>
<dbReference type="Gene3D" id="2.40.50.100">
    <property type="match status" value="1"/>
</dbReference>
<dbReference type="InterPro" id="IPR003439">
    <property type="entry name" value="ABC_transporter-like_ATP-bd"/>
</dbReference>
<dbReference type="Gene3D" id="3.40.50.300">
    <property type="entry name" value="P-loop containing nucleotide triphosphate hydrolases"/>
    <property type="match status" value="1"/>
</dbReference>
<keyword evidence="3 5" id="KW-0067">ATP-binding</keyword>
<keyword evidence="2" id="KW-0547">Nucleotide-binding</keyword>
<keyword evidence="6" id="KW-1185">Reference proteome</keyword>
<evidence type="ECO:0000259" key="4">
    <source>
        <dbReference type="PROSITE" id="PS50893"/>
    </source>
</evidence>
<dbReference type="SUPFAM" id="SSF52540">
    <property type="entry name" value="P-loop containing nucleoside triphosphate hydrolases"/>
    <property type="match status" value="1"/>
</dbReference>